<evidence type="ECO:0000256" key="3">
    <source>
        <dbReference type="ARBA" id="ARBA00022763"/>
    </source>
</evidence>
<reference evidence="9 10" key="1">
    <citation type="submission" date="2023-12" db="EMBL/GenBank/DDBJ databases">
        <title>Description of Novel Strain Fulvimarina sp. 2208YS6-2-32 isolated from Uroteuthis (Photololigo) edulis.</title>
        <authorList>
            <person name="Park J.-S."/>
        </authorList>
    </citation>
    <scope>NUCLEOTIDE SEQUENCE [LARGE SCALE GENOMIC DNA]</scope>
    <source>
        <strain evidence="9 10">2208YS6-2-32</strain>
    </source>
</reference>
<evidence type="ECO:0000256" key="4">
    <source>
        <dbReference type="ARBA" id="ARBA00022801"/>
    </source>
</evidence>
<keyword evidence="10" id="KW-1185">Reference proteome</keyword>
<comment type="caution">
    <text evidence="9">The sequence shown here is derived from an EMBL/GenBank/DDBJ whole genome shotgun (WGS) entry which is preliminary data.</text>
</comment>
<dbReference type="Pfam" id="PF02586">
    <property type="entry name" value="SRAP"/>
    <property type="match status" value="1"/>
</dbReference>
<keyword evidence="6" id="KW-0238">DNA-binding</keyword>
<dbReference type="InterPro" id="IPR036590">
    <property type="entry name" value="SRAP-like"/>
</dbReference>
<dbReference type="SUPFAM" id="SSF143081">
    <property type="entry name" value="BB1717-like"/>
    <property type="match status" value="1"/>
</dbReference>
<keyword evidence="2 8" id="KW-0645">Protease</keyword>
<protein>
    <recommendedName>
        <fullName evidence="8">Abasic site processing protein</fullName>
        <ecNumber evidence="8">3.4.-.-</ecNumber>
    </recommendedName>
</protein>
<evidence type="ECO:0000256" key="2">
    <source>
        <dbReference type="ARBA" id="ARBA00022670"/>
    </source>
</evidence>
<keyword evidence="3" id="KW-0227">DNA damage</keyword>
<dbReference type="Proteomes" id="UP001294412">
    <property type="component" value="Unassembled WGS sequence"/>
</dbReference>
<sequence length="222" mass="24915">MCNLYSITKGQAAIRAFTRAIEDRAGNLQSLPGVFPDTMAPIVRQAEGKRTLSLARWGMPSPGFVLKGRKTDPGVTNVRNVKSPHWRRWLGVEHRCVVPFTSFSEYETQRDGKKAPVWFAASEERPLMAFAGIWTNWTSVRKVKEGEINADLFGFLTTDANAVVKPIHPKAMPVILRTPDEIDVWMNADWSEAGDLQKPLPDDQLMIVARGPKEDGTRTEHM</sequence>
<dbReference type="PANTHER" id="PTHR13604:SF0">
    <property type="entry name" value="ABASIC SITE PROCESSING PROTEIN HMCES"/>
    <property type="match status" value="1"/>
</dbReference>
<accession>A0ABU5I5Y6</accession>
<evidence type="ECO:0000256" key="6">
    <source>
        <dbReference type="ARBA" id="ARBA00023125"/>
    </source>
</evidence>
<dbReference type="EC" id="3.4.-.-" evidence="8"/>
<name>A0ABU5I5Y6_9HYPH</name>
<evidence type="ECO:0000256" key="1">
    <source>
        <dbReference type="ARBA" id="ARBA00008136"/>
    </source>
</evidence>
<organism evidence="9 10">
    <name type="scientific">Fulvimarina uroteuthidis</name>
    <dbReference type="NCBI Taxonomy" id="3098149"/>
    <lineage>
        <taxon>Bacteria</taxon>
        <taxon>Pseudomonadati</taxon>
        <taxon>Pseudomonadota</taxon>
        <taxon>Alphaproteobacteria</taxon>
        <taxon>Hyphomicrobiales</taxon>
        <taxon>Aurantimonadaceae</taxon>
        <taxon>Fulvimarina</taxon>
    </lineage>
</organism>
<keyword evidence="4 8" id="KW-0378">Hydrolase</keyword>
<dbReference type="RefSeq" id="WP_322188709.1">
    <property type="nucleotide sequence ID" value="NZ_JAXLPB010000006.1"/>
</dbReference>
<dbReference type="EMBL" id="JAXLPB010000006">
    <property type="protein sequence ID" value="MDY8110805.1"/>
    <property type="molecule type" value="Genomic_DNA"/>
</dbReference>
<dbReference type="InterPro" id="IPR003738">
    <property type="entry name" value="SRAP"/>
</dbReference>
<keyword evidence="5" id="KW-0190">Covalent protein-DNA linkage</keyword>
<gene>
    <name evidence="9" type="ORF">U0C82_16820</name>
</gene>
<dbReference type="GO" id="GO:0016787">
    <property type="term" value="F:hydrolase activity"/>
    <property type="evidence" value="ECO:0007669"/>
    <property type="project" value="UniProtKB-KW"/>
</dbReference>
<keyword evidence="7" id="KW-0456">Lyase</keyword>
<evidence type="ECO:0000256" key="8">
    <source>
        <dbReference type="RuleBase" id="RU364100"/>
    </source>
</evidence>
<evidence type="ECO:0000256" key="7">
    <source>
        <dbReference type="ARBA" id="ARBA00023239"/>
    </source>
</evidence>
<dbReference type="PANTHER" id="PTHR13604">
    <property type="entry name" value="DC12-RELATED"/>
    <property type="match status" value="1"/>
</dbReference>
<evidence type="ECO:0000313" key="10">
    <source>
        <dbReference type="Proteomes" id="UP001294412"/>
    </source>
</evidence>
<dbReference type="Gene3D" id="3.90.1680.20">
    <property type="match status" value="2"/>
</dbReference>
<comment type="similarity">
    <text evidence="1 8">Belongs to the SOS response-associated peptidase family.</text>
</comment>
<evidence type="ECO:0000256" key="5">
    <source>
        <dbReference type="ARBA" id="ARBA00023124"/>
    </source>
</evidence>
<evidence type="ECO:0000313" key="9">
    <source>
        <dbReference type="EMBL" id="MDY8110805.1"/>
    </source>
</evidence>
<proteinExistence type="inferred from homology"/>